<feature type="transmembrane region" description="Helical" evidence="7">
    <location>
        <begin position="62"/>
        <end position="83"/>
    </location>
</feature>
<dbReference type="Proteomes" id="UP000054350">
    <property type="component" value="Unassembled WGS sequence"/>
</dbReference>
<evidence type="ECO:0000256" key="2">
    <source>
        <dbReference type="ARBA" id="ARBA00022692"/>
    </source>
</evidence>
<dbReference type="GO" id="GO:0000139">
    <property type="term" value="C:Golgi membrane"/>
    <property type="evidence" value="ECO:0007669"/>
    <property type="project" value="TreeGrafter"/>
</dbReference>
<accession>A0A0L0TD63</accession>
<keyword evidence="2 7" id="KW-0812">Transmembrane</keyword>
<evidence type="ECO:0000256" key="6">
    <source>
        <dbReference type="PROSITE-ProRule" id="PRU00175"/>
    </source>
</evidence>
<evidence type="ECO:0000256" key="5">
    <source>
        <dbReference type="ARBA" id="ARBA00023136"/>
    </source>
</evidence>
<dbReference type="Gene3D" id="3.30.40.10">
    <property type="entry name" value="Zinc/RING finger domain, C3HC4 (zinc finger)"/>
    <property type="match status" value="1"/>
</dbReference>
<comment type="subcellular location">
    <subcellularLocation>
        <location evidence="1">Membrane</location>
        <topology evidence="1">Multi-pass membrane protein</topology>
    </subcellularLocation>
</comment>
<sequence length="337" mass="37629">MSDPNFELPDLPHPARHMPHELVDAPAPAGGAPVGFQDAELAALSEEERAYLAKHAGHDGQHLLMVLILMVALIGVQVLLLEWRKRRPKAFTYVSLAGLITVPLALAVSAGFSRFVTIWVLFAVANGWVIFRASRRPISSNTPKLVYRWFAVIYQLSYALGIFGYVLMVLTFFGVTALFTDAPEVFGAAVTIMFYGIYFGVLARDLVEVISDHMASAVGYYAPNGLPQKYLRENVCAVCGDHVALHADDDASPNPVHQLACRHLFHEQCIRGWTIIGKRDCCPYCKEKVDLSSFTEHPWDKAQMYYLQLIDAVRYLVVWQPLIFLAVQGVYKVFGLE</sequence>
<evidence type="ECO:0000259" key="8">
    <source>
        <dbReference type="PROSITE" id="PS50089"/>
    </source>
</evidence>
<keyword evidence="6" id="KW-0863">Zinc-finger</keyword>
<dbReference type="PANTHER" id="PTHR13407:SF0">
    <property type="entry name" value="FI05221P"/>
    <property type="match status" value="1"/>
</dbReference>
<dbReference type="SUPFAM" id="SSF57850">
    <property type="entry name" value="RING/U-box"/>
    <property type="match status" value="1"/>
</dbReference>
<evidence type="ECO:0000256" key="4">
    <source>
        <dbReference type="ARBA" id="ARBA00022989"/>
    </source>
</evidence>
<dbReference type="GO" id="GO:0008270">
    <property type="term" value="F:zinc ion binding"/>
    <property type="evidence" value="ECO:0007669"/>
    <property type="project" value="UniProtKB-KW"/>
</dbReference>
<organism evidence="9 10">
    <name type="scientific">Allomyces macrogynus (strain ATCC 38327)</name>
    <name type="common">Allomyces javanicus var. macrogynus</name>
    <dbReference type="NCBI Taxonomy" id="578462"/>
    <lineage>
        <taxon>Eukaryota</taxon>
        <taxon>Fungi</taxon>
        <taxon>Fungi incertae sedis</taxon>
        <taxon>Blastocladiomycota</taxon>
        <taxon>Blastocladiomycetes</taxon>
        <taxon>Blastocladiales</taxon>
        <taxon>Blastocladiaceae</taxon>
        <taxon>Allomyces</taxon>
    </lineage>
</organism>
<keyword evidence="4 7" id="KW-1133">Transmembrane helix</keyword>
<feature type="transmembrane region" description="Helical" evidence="7">
    <location>
        <begin position="312"/>
        <end position="331"/>
    </location>
</feature>
<feature type="transmembrane region" description="Helical" evidence="7">
    <location>
        <begin position="146"/>
        <end position="179"/>
    </location>
</feature>
<dbReference type="AlphaFoldDB" id="A0A0L0TD63"/>
<dbReference type="SMART" id="SM00184">
    <property type="entry name" value="RING"/>
    <property type="match status" value="1"/>
</dbReference>
<dbReference type="PANTHER" id="PTHR13407">
    <property type="entry name" value="RNF121 PROTEIN"/>
    <property type="match status" value="1"/>
</dbReference>
<dbReference type="InterPro" id="IPR040176">
    <property type="entry name" value="RNF121/RNF175"/>
</dbReference>
<dbReference type="InterPro" id="IPR013083">
    <property type="entry name" value="Znf_RING/FYVE/PHD"/>
</dbReference>
<dbReference type="VEuPathDB" id="FungiDB:AMAG_16391"/>
<name>A0A0L0TD63_ALLM3</name>
<keyword evidence="6" id="KW-0862">Zinc</keyword>
<reference evidence="10" key="2">
    <citation type="submission" date="2009-11" db="EMBL/GenBank/DDBJ databases">
        <title>The Genome Sequence of Allomyces macrogynus strain ATCC 38327.</title>
        <authorList>
            <consortium name="The Broad Institute Genome Sequencing Platform"/>
            <person name="Russ C."/>
            <person name="Cuomo C."/>
            <person name="Shea T."/>
            <person name="Young S.K."/>
            <person name="Zeng Q."/>
            <person name="Koehrsen M."/>
            <person name="Haas B."/>
            <person name="Borodovsky M."/>
            <person name="Guigo R."/>
            <person name="Alvarado L."/>
            <person name="Berlin A."/>
            <person name="Borenstein D."/>
            <person name="Chen Z."/>
            <person name="Engels R."/>
            <person name="Freedman E."/>
            <person name="Gellesch M."/>
            <person name="Goldberg J."/>
            <person name="Griggs A."/>
            <person name="Gujja S."/>
            <person name="Heiman D."/>
            <person name="Hepburn T."/>
            <person name="Howarth C."/>
            <person name="Jen D."/>
            <person name="Larson L."/>
            <person name="Lewis B."/>
            <person name="Mehta T."/>
            <person name="Park D."/>
            <person name="Pearson M."/>
            <person name="Roberts A."/>
            <person name="Saif S."/>
            <person name="Shenoy N."/>
            <person name="Sisk P."/>
            <person name="Stolte C."/>
            <person name="Sykes S."/>
            <person name="Walk T."/>
            <person name="White J."/>
            <person name="Yandava C."/>
            <person name="Burger G."/>
            <person name="Gray M.W."/>
            <person name="Holland P.W.H."/>
            <person name="King N."/>
            <person name="Lang F.B.F."/>
            <person name="Roger A.J."/>
            <person name="Ruiz-Trillo I."/>
            <person name="Lander E."/>
            <person name="Nusbaum C."/>
        </authorList>
    </citation>
    <scope>NUCLEOTIDE SEQUENCE [LARGE SCALE GENOMIC DNA]</scope>
    <source>
        <strain evidence="10">ATCC 38327</strain>
    </source>
</reference>
<feature type="transmembrane region" description="Helical" evidence="7">
    <location>
        <begin position="90"/>
        <end position="110"/>
    </location>
</feature>
<evidence type="ECO:0000313" key="9">
    <source>
        <dbReference type="EMBL" id="KNE72626.1"/>
    </source>
</evidence>
<dbReference type="GO" id="GO:0036503">
    <property type="term" value="P:ERAD pathway"/>
    <property type="evidence" value="ECO:0007669"/>
    <property type="project" value="TreeGrafter"/>
</dbReference>
<keyword evidence="3" id="KW-0479">Metal-binding</keyword>
<reference evidence="9 10" key="1">
    <citation type="submission" date="2009-11" db="EMBL/GenBank/DDBJ databases">
        <title>Annotation of Allomyces macrogynus ATCC 38327.</title>
        <authorList>
            <consortium name="The Broad Institute Genome Sequencing Platform"/>
            <person name="Russ C."/>
            <person name="Cuomo C."/>
            <person name="Burger G."/>
            <person name="Gray M.W."/>
            <person name="Holland P.W.H."/>
            <person name="King N."/>
            <person name="Lang F.B.F."/>
            <person name="Roger A.J."/>
            <person name="Ruiz-Trillo I."/>
            <person name="Young S.K."/>
            <person name="Zeng Q."/>
            <person name="Gargeya S."/>
            <person name="Fitzgerald M."/>
            <person name="Haas B."/>
            <person name="Abouelleil A."/>
            <person name="Alvarado L."/>
            <person name="Arachchi H.M."/>
            <person name="Berlin A."/>
            <person name="Chapman S.B."/>
            <person name="Gearin G."/>
            <person name="Goldberg J."/>
            <person name="Griggs A."/>
            <person name="Gujja S."/>
            <person name="Hansen M."/>
            <person name="Heiman D."/>
            <person name="Howarth C."/>
            <person name="Larimer J."/>
            <person name="Lui A."/>
            <person name="MacDonald P.J.P."/>
            <person name="McCowen C."/>
            <person name="Montmayeur A."/>
            <person name="Murphy C."/>
            <person name="Neiman D."/>
            <person name="Pearson M."/>
            <person name="Priest M."/>
            <person name="Roberts A."/>
            <person name="Saif S."/>
            <person name="Shea T."/>
            <person name="Sisk P."/>
            <person name="Stolte C."/>
            <person name="Sykes S."/>
            <person name="Wortman J."/>
            <person name="Nusbaum C."/>
            <person name="Birren B."/>
        </authorList>
    </citation>
    <scope>NUCLEOTIDE SEQUENCE [LARGE SCALE GENOMIC DNA]</scope>
    <source>
        <strain evidence="9 10">ATCC 38327</strain>
    </source>
</reference>
<dbReference type="OMA" id="PYWERTH"/>
<evidence type="ECO:0000256" key="3">
    <source>
        <dbReference type="ARBA" id="ARBA00022723"/>
    </source>
</evidence>
<feature type="transmembrane region" description="Helical" evidence="7">
    <location>
        <begin position="116"/>
        <end position="134"/>
    </location>
</feature>
<dbReference type="InterPro" id="IPR001841">
    <property type="entry name" value="Znf_RING"/>
</dbReference>
<evidence type="ECO:0000256" key="1">
    <source>
        <dbReference type="ARBA" id="ARBA00004141"/>
    </source>
</evidence>
<dbReference type="PROSITE" id="PS50089">
    <property type="entry name" value="ZF_RING_2"/>
    <property type="match status" value="1"/>
</dbReference>
<feature type="domain" description="RING-type" evidence="8">
    <location>
        <begin position="236"/>
        <end position="286"/>
    </location>
</feature>
<keyword evidence="5 7" id="KW-0472">Membrane</keyword>
<dbReference type="GO" id="GO:0061630">
    <property type="term" value="F:ubiquitin protein ligase activity"/>
    <property type="evidence" value="ECO:0007669"/>
    <property type="project" value="TreeGrafter"/>
</dbReference>
<dbReference type="STRING" id="578462.A0A0L0TD63"/>
<dbReference type="eggNOG" id="KOG1734">
    <property type="taxonomic scope" value="Eukaryota"/>
</dbReference>
<dbReference type="OrthoDB" id="8062037at2759"/>
<gene>
    <name evidence="9" type="ORF">AMAG_16391</name>
</gene>
<dbReference type="CDD" id="cd16475">
    <property type="entry name" value="RING-H2_RNF121-like"/>
    <property type="match status" value="1"/>
</dbReference>
<dbReference type="EMBL" id="GG745382">
    <property type="protein sequence ID" value="KNE72626.1"/>
    <property type="molecule type" value="Genomic_DNA"/>
</dbReference>
<protein>
    <recommendedName>
        <fullName evidence="8">RING-type domain-containing protein</fullName>
    </recommendedName>
</protein>
<feature type="transmembrane region" description="Helical" evidence="7">
    <location>
        <begin position="185"/>
        <end position="203"/>
    </location>
</feature>
<proteinExistence type="predicted"/>
<keyword evidence="10" id="KW-1185">Reference proteome</keyword>
<evidence type="ECO:0000313" key="10">
    <source>
        <dbReference type="Proteomes" id="UP000054350"/>
    </source>
</evidence>
<evidence type="ECO:0000256" key="7">
    <source>
        <dbReference type="SAM" id="Phobius"/>
    </source>
</evidence>
<dbReference type="GO" id="GO:0005789">
    <property type="term" value="C:endoplasmic reticulum membrane"/>
    <property type="evidence" value="ECO:0007669"/>
    <property type="project" value="TreeGrafter"/>
</dbReference>